<evidence type="ECO:0000256" key="6">
    <source>
        <dbReference type="ARBA" id="ARBA00022840"/>
    </source>
</evidence>
<comment type="caution">
    <text evidence="11">The sequence shown here is derived from an EMBL/GenBank/DDBJ whole genome shotgun (WGS) entry which is preliminary data.</text>
</comment>
<dbReference type="InterPro" id="IPR005762">
    <property type="entry name" value="MurD"/>
</dbReference>
<evidence type="ECO:0000256" key="8">
    <source>
        <dbReference type="RuleBase" id="RU003664"/>
    </source>
</evidence>
<dbReference type="Proteomes" id="UP000243361">
    <property type="component" value="Unassembled WGS sequence"/>
</dbReference>
<keyword evidence="4 7" id="KW-0436">Ligase</keyword>
<dbReference type="GO" id="GO:0009252">
    <property type="term" value="P:peptidoglycan biosynthetic process"/>
    <property type="evidence" value="ECO:0007669"/>
    <property type="project" value="UniProtKB-UniRule"/>
</dbReference>
<evidence type="ECO:0000256" key="1">
    <source>
        <dbReference type="ARBA" id="ARBA00004496"/>
    </source>
</evidence>
<evidence type="ECO:0000259" key="10">
    <source>
        <dbReference type="Pfam" id="PF08245"/>
    </source>
</evidence>
<feature type="domain" description="Mur ligase C-terminal" evidence="9">
    <location>
        <begin position="307"/>
        <end position="423"/>
    </location>
</feature>
<dbReference type="Gene3D" id="3.40.1190.10">
    <property type="entry name" value="Mur-like, catalytic domain"/>
    <property type="match status" value="1"/>
</dbReference>
<dbReference type="Pfam" id="PF08245">
    <property type="entry name" value="Mur_ligase_M"/>
    <property type="match status" value="1"/>
</dbReference>
<evidence type="ECO:0000313" key="11">
    <source>
        <dbReference type="EMBL" id="OQX36567.1"/>
    </source>
</evidence>
<evidence type="ECO:0000256" key="4">
    <source>
        <dbReference type="ARBA" id="ARBA00022598"/>
    </source>
</evidence>
<name>A0A657PSJ1_9GAMM</name>
<evidence type="ECO:0000313" key="13">
    <source>
        <dbReference type="Proteomes" id="UP000243361"/>
    </source>
</evidence>
<comment type="catalytic activity">
    <reaction evidence="7 8">
        <text>UDP-N-acetyl-alpha-D-muramoyl-L-alanine + D-glutamate + ATP = UDP-N-acetyl-alpha-D-muramoyl-L-alanyl-D-glutamate + ADP + phosphate + H(+)</text>
        <dbReference type="Rhea" id="RHEA:16429"/>
        <dbReference type="ChEBI" id="CHEBI:15378"/>
        <dbReference type="ChEBI" id="CHEBI:29986"/>
        <dbReference type="ChEBI" id="CHEBI:30616"/>
        <dbReference type="ChEBI" id="CHEBI:43474"/>
        <dbReference type="ChEBI" id="CHEBI:83898"/>
        <dbReference type="ChEBI" id="CHEBI:83900"/>
        <dbReference type="ChEBI" id="CHEBI:456216"/>
        <dbReference type="EC" id="6.3.2.9"/>
    </reaction>
</comment>
<evidence type="ECO:0000313" key="12">
    <source>
        <dbReference type="EMBL" id="PUE00451.1"/>
    </source>
</evidence>
<keyword evidence="7 8" id="KW-0131">Cell cycle</keyword>
<gene>
    <name evidence="7" type="primary">murD</name>
    <name evidence="11" type="ORF">B0D84_01375</name>
    <name evidence="12" type="ORF">C3L24_09240</name>
</gene>
<dbReference type="Gene3D" id="3.90.190.20">
    <property type="entry name" value="Mur ligase, C-terminal domain"/>
    <property type="match status" value="1"/>
</dbReference>
<evidence type="ECO:0000256" key="3">
    <source>
        <dbReference type="ARBA" id="ARBA00022490"/>
    </source>
</evidence>
<keyword evidence="6 7" id="KW-0067">ATP-binding</keyword>
<dbReference type="Pfam" id="PF02875">
    <property type="entry name" value="Mur_ligase_C"/>
    <property type="match status" value="1"/>
</dbReference>
<dbReference type="Gene3D" id="3.40.50.720">
    <property type="entry name" value="NAD(P)-binding Rossmann-like Domain"/>
    <property type="match status" value="1"/>
</dbReference>
<feature type="domain" description="Mur ligase central" evidence="10">
    <location>
        <begin position="113"/>
        <end position="284"/>
    </location>
</feature>
<dbReference type="Pfam" id="PF21799">
    <property type="entry name" value="MurD-like_N"/>
    <property type="match status" value="1"/>
</dbReference>
<evidence type="ECO:0000256" key="2">
    <source>
        <dbReference type="ARBA" id="ARBA00004752"/>
    </source>
</evidence>
<proteinExistence type="inferred from homology"/>
<dbReference type="EMBL" id="PQCO01000222">
    <property type="protein sequence ID" value="PUE00451.1"/>
    <property type="molecule type" value="Genomic_DNA"/>
</dbReference>
<dbReference type="EC" id="6.3.2.9" evidence="7 8"/>
<dbReference type="EMBL" id="MUIE01000109">
    <property type="protein sequence ID" value="OQX36567.1"/>
    <property type="molecule type" value="Genomic_DNA"/>
</dbReference>
<organism evidence="11 13">
    <name type="scientific">Candidatus Sedimenticola endophacoides</name>
    <dbReference type="NCBI Taxonomy" id="2548426"/>
    <lineage>
        <taxon>Bacteria</taxon>
        <taxon>Pseudomonadati</taxon>
        <taxon>Pseudomonadota</taxon>
        <taxon>Gammaproteobacteria</taxon>
        <taxon>Chromatiales</taxon>
        <taxon>Sedimenticolaceae</taxon>
        <taxon>Sedimenticola</taxon>
    </lineage>
</organism>
<keyword evidence="3 7" id="KW-0963">Cytoplasm</keyword>
<dbReference type="PANTHER" id="PTHR43692">
    <property type="entry name" value="UDP-N-ACETYLMURAMOYLALANINE--D-GLUTAMATE LIGASE"/>
    <property type="match status" value="1"/>
</dbReference>
<dbReference type="GO" id="GO:0051301">
    <property type="term" value="P:cell division"/>
    <property type="evidence" value="ECO:0007669"/>
    <property type="project" value="UniProtKB-KW"/>
</dbReference>
<keyword evidence="7 8" id="KW-0961">Cell wall biogenesis/degradation</keyword>
<dbReference type="HAMAP" id="MF_00639">
    <property type="entry name" value="MurD"/>
    <property type="match status" value="1"/>
</dbReference>
<dbReference type="Proteomes" id="UP000250928">
    <property type="component" value="Unassembled WGS sequence"/>
</dbReference>
<dbReference type="GO" id="GO:0008360">
    <property type="term" value="P:regulation of cell shape"/>
    <property type="evidence" value="ECO:0007669"/>
    <property type="project" value="UniProtKB-KW"/>
</dbReference>
<dbReference type="SUPFAM" id="SSF53244">
    <property type="entry name" value="MurD-like peptide ligases, peptide-binding domain"/>
    <property type="match status" value="1"/>
</dbReference>
<dbReference type="SUPFAM" id="SSF51984">
    <property type="entry name" value="MurCD N-terminal domain"/>
    <property type="match status" value="1"/>
</dbReference>
<dbReference type="AlphaFoldDB" id="A0A657PSJ1"/>
<comment type="subcellular location">
    <subcellularLocation>
        <location evidence="1 7 8">Cytoplasm</location>
    </subcellularLocation>
</comment>
<keyword evidence="5 7" id="KW-0547">Nucleotide-binding</keyword>
<dbReference type="GO" id="GO:0005737">
    <property type="term" value="C:cytoplasm"/>
    <property type="evidence" value="ECO:0007669"/>
    <property type="project" value="UniProtKB-SubCell"/>
</dbReference>
<keyword evidence="7 8" id="KW-0133">Cell shape</keyword>
<dbReference type="InterPro" id="IPR036565">
    <property type="entry name" value="Mur-like_cat_sf"/>
</dbReference>
<evidence type="ECO:0000256" key="5">
    <source>
        <dbReference type="ARBA" id="ARBA00022741"/>
    </source>
</evidence>
<dbReference type="InterPro" id="IPR013221">
    <property type="entry name" value="Mur_ligase_cen"/>
</dbReference>
<accession>A0A657PSJ1</accession>
<comment type="similarity">
    <text evidence="7">Belongs to the MurCDEF family.</text>
</comment>
<protein>
    <recommendedName>
        <fullName evidence="7 8">UDP-N-acetylmuramoylalanine--D-glutamate ligase</fullName>
        <ecNumber evidence="7 8">6.3.2.9</ecNumber>
    </recommendedName>
    <alternativeName>
        <fullName evidence="7">D-glutamic acid-adding enzyme</fullName>
    </alternativeName>
    <alternativeName>
        <fullName evidence="7">UDP-N-acetylmuramoyl-L-alanyl-D-glutamate synthetase</fullName>
    </alternativeName>
</protein>
<feature type="binding site" evidence="7">
    <location>
        <begin position="115"/>
        <end position="121"/>
    </location>
    <ligand>
        <name>ATP</name>
        <dbReference type="ChEBI" id="CHEBI:30616"/>
    </ligand>
</feature>
<keyword evidence="7 8" id="KW-0573">Peptidoglycan synthesis</keyword>
<keyword evidence="13" id="KW-1185">Reference proteome</keyword>
<evidence type="ECO:0000313" key="14">
    <source>
        <dbReference type="Proteomes" id="UP000250928"/>
    </source>
</evidence>
<dbReference type="PANTHER" id="PTHR43692:SF1">
    <property type="entry name" value="UDP-N-ACETYLMURAMOYLALANINE--D-GLUTAMATE LIGASE"/>
    <property type="match status" value="1"/>
</dbReference>
<keyword evidence="7 8" id="KW-0132">Cell division</keyword>
<comment type="function">
    <text evidence="7 8">Cell wall formation. Catalyzes the addition of glutamate to the nucleotide precursor UDP-N-acetylmuramoyl-L-alanine (UMA).</text>
</comment>
<dbReference type="GO" id="GO:0071555">
    <property type="term" value="P:cell wall organization"/>
    <property type="evidence" value="ECO:0007669"/>
    <property type="project" value="UniProtKB-KW"/>
</dbReference>
<reference evidence="12 14" key="2">
    <citation type="submission" date="2018-01" db="EMBL/GenBank/DDBJ databases">
        <title>Novel co-symbiosis in the lucinid bivalve Phacoides pectinatus.</title>
        <authorList>
            <person name="Lim S.J."/>
            <person name="Davis B.G."/>
            <person name="Gill D.E."/>
            <person name="Engel A.S."/>
            <person name="Anderson L.C."/>
            <person name="Campbell B.J."/>
        </authorList>
    </citation>
    <scope>NUCLEOTIDE SEQUENCE [LARGE SCALE GENOMIC DNA]</scope>
    <source>
        <strain evidence="12">N3_P5</strain>
    </source>
</reference>
<dbReference type="NCBIfam" id="TIGR01087">
    <property type="entry name" value="murD"/>
    <property type="match status" value="1"/>
</dbReference>
<comment type="pathway">
    <text evidence="2 7 8">Cell wall biogenesis; peptidoglycan biosynthesis.</text>
</comment>
<sequence>MQAGVTGKTLVVGLGKTGLSCARFLASRGVAVAVTDSRAEPPGLARLREELPDLALFLGGFDPAVFEAAQRLVVSPGVSIREPLIHAAAARGVPVIGDVELFAQAADAPVAAISGSNGKSSVTTLLGEMALAAGLRTGVGGNLGEPALDLLDRPAELYVLELSSFQLETTSSLRPRAAVVLNVSPDHMDRYTDLQHYADTKARIYAGAEVGVFNRDDPRVMAMRREGGEALFFTLGPPAEDTFGLRGDARDEWLCFGGEALLPSAELKTPGRHNIANALAALAMGSAMGLPMPAMLRALGEFRGLPHRTQFIAERDGVRWYNDSKGTNVGACVAALEGLRGGDRERTVLIAGGDGKGADFSGLKPVVAAHARAVVLIGRDAGVIEQALGGVVPVAHAVDMDEAVARAAEFALPGDRVLLSPACASFDMYRGYEHRGEVFVDALGRLLQ</sequence>
<dbReference type="InterPro" id="IPR036615">
    <property type="entry name" value="Mur_ligase_C_dom_sf"/>
</dbReference>
<dbReference type="InterPro" id="IPR004101">
    <property type="entry name" value="Mur_ligase_C"/>
</dbReference>
<dbReference type="GO" id="GO:0005524">
    <property type="term" value="F:ATP binding"/>
    <property type="evidence" value="ECO:0007669"/>
    <property type="project" value="UniProtKB-UniRule"/>
</dbReference>
<evidence type="ECO:0000259" key="9">
    <source>
        <dbReference type="Pfam" id="PF02875"/>
    </source>
</evidence>
<dbReference type="UniPathway" id="UPA00219"/>
<evidence type="ECO:0000256" key="7">
    <source>
        <dbReference type="HAMAP-Rule" id="MF_00639"/>
    </source>
</evidence>
<dbReference type="SUPFAM" id="SSF53623">
    <property type="entry name" value="MurD-like peptide ligases, catalytic domain"/>
    <property type="match status" value="1"/>
</dbReference>
<reference evidence="11 13" key="1">
    <citation type="submission" date="2017-02" db="EMBL/GenBank/DDBJ databases">
        <title>Novel co-symbiosis in the unique lucinid bivalve Phacoides pectinatus.</title>
        <authorList>
            <person name="Lim S.J."/>
            <person name="Davis B.G."/>
            <person name="Gill D.E."/>
            <person name="Engel A.S."/>
            <person name="Anderson L.C."/>
            <person name="Campbell B.J."/>
        </authorList>
    </citation>
    <scope>NUCLEOTIDE SEQUENCE [LARGE SCALE GENOMIC DNA]</scope>
    <source>
        <strain evidence="11">LUC13016_P6</strain>
    </source>
</reference>
<dbReference type="GO" id="GO:0008764">
    <property type="term" value="F:UDP-N-acetylmuramoylalanine-D-glutamate ligase activity"/>
    <property type="evidence" value="ECO:0007669"/>
    <property type="project" value="UniProtKB-UniRule"/>
</dbReference>